<protein>
    <recommendedName>
        <fullName evidence="4 9">N-(5'-phosphoribosyl)anthranilate isomerase</fullName>
        <shortName evidence="9">PRAI</shortName>
        <ecNumber evidence="3 9">5.3.1.24</ecNumber>
    </recommendedName>
</protein>
<evidence type="ECO:0000256" key="2">
    <source>
        <dbReference type="ARBA" id="ARBA00004664"/>
    </source>
</evidence>
<dbReference type="GO" id="GO:0004640">
    <property type="term" value="F:phosphoribosylanthranilate isomerase activity"/>
    <property type="evidence" value="ECO:0007669"/>
    <property type="project" value="UniProtKB-UniRule"/>
</dbReference>
<dbReference type="CDD" id="cd00405">
    <property type="entry name" value="PRAI"/>
    <property type="match status" value="1"/>
</dbReference>
<keyword evidence="7 9" id="KW-0057">Aromatic amino acid biosynthesis</keyword>
<keyword evidence="6 9" id="KW-0822">Tryptophan biosynthesis</keyword>
<evidence type="ECO:0000256" key="7">
    <source>
        <dbReference type="ARBA" id="ARBA00023141"/>
    </source>
</evidence>
<keyword evidence="12" id="KW-1185">Reference proteome</keyword>
<dbReference type="Proteomes" id="UP000602647">
    <property type="component" value="Unassembled WGS sequence"/>
</dbReference>
<dbReference type="SUPFAM" id="SSF51366">
    <property type="entry name" value="Ribulose-phoshate binding barrel"/>
    <property type="match status" value="1"/>
</dbReference>
<dbReference type="InterPro" id="IPR001240">
    <property type="entry name" value="PRAI_dom"/>
</dbReference>
<comment type="pathway">
    <text evidence="2 9">Amino-acid biosynthesis; L-tryptophan biosynthesis; L-tryptophan from chorismate: step 3/5.</text>
</comment>
<evidence type="ECO:0000259" key="10">
    <source>
        <dbReference type="Pfam" id="PF00697"/>
    </source>
</evidence>
<dbReference type="EMBL" id="JACRYT010000001">
    <property type="protein sequence ID" value="MBC6678222.1"/>
    <property type="molecule type" value="Genomic_DNA"/>
</dbReference>
<reference evidence="11" key="1">
    <citation type="submission" date="2020-08" db="EMBL/GenBank/DDBJ databases">
        <title>Genome public.</title>
        <authorList>
            <person name="Liu C."/>
            <person name="Sun Q."/>
        </authorList>
    </citation>
    <scope>NUCLEOTIDE SEQUENCE</scope>
    <source>
        <strain evidence="11">BX12</strain>
    </source>
</reference>
<gene>
    <name evidence="9" type="primary">trpF</name>
    <name evidence="11" type="ORF">H9L42_00050</name>
</gene>
<proteinExistence type="inferred from homology"/>
<dbReference type="Pfam" id="PF00697">
    <property type="entry name" value="PRAI"/>
    <property type="match status" value="1"/>
</dbReference>
<dbReference type="InterPro" id="IPR013785">
    <property type="entry name" value="Aldolase_TIM"/>
</dbReference>
<feature type="domain" description="N-(5'phosphoribosyl) anthranilate isomerase (PRAI)" evidence="10">
    <location>
        <begin position="5"/>
        <end position="195"/>
    </location>
</feature>
<dbReference type="AlphaFoldDB" id="A0A923SP60"/>
<organism evidence="11 12">
    <name type="scientific">Zhenpiania hominis</name>
    <dbReference type="NCBI Taxonomy" id="2763644"/>
    <lineage>
        <taxon>Bacteria</taxon>
        <taxon>Bacillati</taxon>
        <taxon>Bacillota</taxon>
        <taxon>Clostridia</taxon>
        <taxon>Peptostreptococcales</taxon>
        <taxon>Anaerovoracaceae</taxon>
        <taxon>Zhenpiania</taxon>
    </lineage>
</organism>
<evidence type="ECO:0000256" key="8">
    <source>
        <dbReference type="ARBA" id="ARBA00023235"/>
    </source>
</evidence>
<dbReference type="GO" id="GO:0000162">
    <property type="term" value="P:L-tryptophan biosynthetic process"/>
    <property type="evidence" value="ECO:0007669"/>
    <property type="project" value="UniProtKB-UniRule"/>
</dbReference>
<evidence type="ECO:0000256" key="1">
    <source>
        <dbReference type="ARBA" id="ARBA00001164"/>
    </source>
</evidence>
<sequence>MTKLKLCGLARICDIEAANRLNPEYIGFVFAKKSRRYVDPAQARKLRARLNKGISPVGVFVNESPEAIADLVRSGIIDVVQLHGSEDEDFLRKLRELASCPIIKAFSVKTPQDVRIACESPADLILLDSGGGGTGTVFDWDLLEPIRRPWFLAGGLSPENAADAIRRLAPYGVDVSSGIETDGVKDIQKMNDFVRAVRGAAERKL</sequence>
<dbReference type="PANTHER" id="PTHR42894">
    <property type="entry name" value="N-(5'-PHOSPHORIBOSYL)ANTHRANILATE ISOMERASE"/>
    <property type="match status" value="1"/>
</dbReference>
<comment type="similarity">
    <text evidence="9">Belongs to the TrpF family.</text>
</comment>
<dbReference type="EC" id="5.3.1.24" evidence="3 9"/>
<evidence type="ECO:0000256" key="9">
    <source>
        <dbReference type="HAMAP-Rule" id="MF_00135"/>
    </source>
</evidence>
<dbReference type="HAMAP" id="MF_00135">
    <property type="entry name" value="PRAI"/>
    <property type="match status" value="1"/>
</dbReference>
<dbReference type="RefSeq" id="WP_187301426.1">
    <property type="nucleotide sequence ID" value="NZ_CBCTON010000009.1"/>
</dbReference>
<dbReference type="Gene3D" id="3.20.20.70">
    <property type="entry name" value="Aldolase class I"/>
    <property type="match status" value="1"/>
</dbReference>
<evidence type="ECO:0000256" key="5">
    <source>
        <dbReference type="ARBA" id="ARBA00022605"/>
    </source>
</evidence>
<evidence type="ECO:0000256" key="4">
    <source>
        <dbReference type="ARBA" id="ARBA00022272"/>
    </source>
</evidence>
<dbReference type="InterPro" id="IPR044643">
    <property type="entry name" value="TrpF_fam"/>
</dbReference>
<evidence type="ECO:0000313" key="11">
    <source>
        <dbReference type="EMBL" id="MBC6678222.1"/>
    </source>
</evidence>
<keyword evidence="8 9" id="KW-0413">Isomerase</keyword>
<dbReference type="InterPro" id="IPR011060">
    <property type="entry name" value="RibuloseP-bd_barrel"/>
</dbReference>
<dbReference type="PANTHER" id="PTHR42894:SF1">
    <property type="entry name" value="N-(5'-PHOSPHORIBOSYL)ANTHRANILATE ISOMERASE"/>
    <property type="match status" value="1"/>
</dbReference>
<name>A0A923SP60_9FIRM</name>
<comment type="catalytic activity">
    <reaction evidence="1 9">
        <text>N-(5-phospho-beta-D-ribosyl)anthranilate = 1-(2-carboxyphenylamino)-1-deoxy-D-ribulose 5-phosphate</text>
        <dbReference type="Rhea" id="RHEA:21540"/>
        <dbReference type="ChEBI" id="CHEBI:18277"/>
        <dbReference type="ChEBI" id="CHEBI:58613"/>
        <dbReference type="EC" id="5.3.1.24"/>
    </reaction>
</comment>
<comment type="caution">
    <text evidence="11">The sequence shown here is derived from an EMBL/GenBank/DDBJ whole genome shotgun (WGS) entry which is preliminary data.</text>
</comment>
<accession>A0A923SP60</accession>
<keyword evidence="5 9" id="KW-0028">Amino-acid biosynthesis</keyword>
<evidence type="ECO:0000256" key="6">
    <source>
        <dbReference type="ARBA" id="ARBA00022822"/>
    </source>
</evidence>
<evidence type="ECO:0000256" key="3">
    <source>
        <dbReference type="ARBA" id="ARBA00012572"/>
    </source>
</evidence>
<evidence type="ECO:0000313" key="12">
    <source>
        <dbReference type="Proteomes" id="UP000602647"/>
    </source>
</evidence>